<comment type="caution">
    <text evidence="2">The sequence shown here is derived from an EMBL/GenBank/DDBJ whole genome shotgun (WGS) entry which is preliminary data.</text>
</comment>
<name>A0A091BBG9_9GAMM</name>
<evidence type="ECO:0000313" key="2">
    <source>
        <dbReference type="EMBL" id="KFN48852.1"/>
    </source>
</evidence>
<keyword evidence="1" id="KW-0812">Transmembrane</keyword>
<sequence>MEPATWGAIGALIGTVVGAAASIVTAFIATRHAASLQAADDQARRRDQGRAFQRETLLALQEALSDLLRLEARCHLEDRHAFRSTGIWGKNAVGESLSEENRLARRWAMILKERVEDDDLRVAIDGFCGQLTQVSLADSEAEAVTLFELNMRQATPMMEHIGRTLRAQYDH</sequence>
<dbReference type="EMBL" id="AVCH01000143">
    <property type="protein sequence ID" value="KFN48852.1"/>
    <property type="molecule type" value="Genomic_DNA"/>
</dbReference>
<dbReference type="STRING" id="1384054.N790_05650"/>
<evidence type="ECO:0000313" key="3">
    <source>
        <dbReference type="Proteomes" id="UP000029392"/>
    </source>
</evidence>
<keyword evidence="3" id="KW-1185">Reference proteome</keyword>
<dbReference type="OrthoDB" id="1447951at2"/>
<dbReference type="Proteomes" id="UP000029392">
    <property type="component" value="Unassembled WGS sequence"/>
</dbReference>
<protein>
    <submittedName>
        <fullName evidence="2">Uncharacterized protein</fullName>
    </submittedName>
</protein>
<proteinExistence type="predicted"/>
<keyword evidence="1" id="KW-1133">Transmembrane helix</keyword>
<organism evidence="2 3">
    <name type="scientific">Arenimonas malthae CC-JY-1</name>
    <dbReference type="NCBI Taxonomy" id="1384054"/>
    <lineage>
        <taxon>Bacteria</taxon>
        <taxon>Pseudomonadati</taxon>
        <taxon>Pseudomonadota</taxon>
        <taxon>Gammaproteobacteria</taxon>
        <taxon>Lysobacterales</taxon>
        <taxon>Lysobacteraceae</taxon>
        <taxon>Arenimonas</taxon>
    </lineage>
</organism>
<dbReference type="AlphaFoldDB" id="A0A091BBG9"/>
<gene>
    <name evidence="2" type="ORF">N790_05650</name>
</gene>
<dbReference type="PATRIC" id="fig|1384054.3.peg.1117"/>
<evidence type="ECO:0000256" key="1">
    <source>
        <dbReference type="SAM" id="Phobius"/>
    </source>
</evidence>
<keyword evidence="1" id="KW-0472">Membrane</keyword>
<reference evidence="2 3" key="1">
    <citation type="submission" date="2013-09" db="EMBL/GenBank/DDBJ databases">
        <title>Genome sequencing of Arenimonas malthae.</title>
        <authorList>
            <person name="Chen F."/>
            <person name="Wang G."/>
        </authorList>
    </citation>
    <scope>NUCLEOTIDE SEQUENCE [LARGE SCALE GENOMIC DNA]</scope>
    <source>
        <strain evidence="2 3">CC-JY-1</strain>
    </source>
</reference>
<feature type="transmembrane region" description="Helical" evidence="1">
    <location>
        <begin position="6"/>
        <end position="29"/>
    </location>
</feature>
<accession>A0A091BBG9</accession>